<feature type="transmembrane region" description="Helical" evidence="8">
    <location>
        <begin position="248"/>
        <end position="267"/>
    </location>
</feature>
<feature type="transmembrane region" description="Helical" evidence="8">
    <location>
        <begin position="209"/>
        <end position="228"/>
    </location>
</feature>
<protein>
    <submittedName>
        <fullName evidence="9">ClC family H(+)/Cl(-) exchange transporter</fullName>
    </submittedName>
</protein>
<dbReference type="Gene3D" id="1.10.3080.10">
    <property type="entry name" value="Clc chloride channel"/>
    <property type="match status" value="1"/>
</dbReference>
<organism evidence="9 10">
    <name type="scientific">Ligilactobacillus murinus</name>
    <dbReference type="NCBI Taxonomy" id="1622"/>
    <lineage>
        <taxon>Bacteria</taxon>
        <taxon>Bacillati</taxon>
        <taxon>Bacillota</taxon>
        <taxon>Bacilli</taxon>
        <taxon>Lactobacillales</taxon>
        <taxon>Lactobacillaceae</taxon>
        <taxon>Ligilactobacillus</taxon>
    </lineage>
</organism>
<keyword evidence="3 8" id="KW-0812">Transmembrane</keyword>
<dbReference type="PANTHER" id="PTHR45711:SF6">
    <property type="entry name" value="CHLORIDE CHANNEL PROTEIN"/>
    <property type="match status" value="1"/>
</dbReference>
<reference evidence="9 10" key="1">
    <citation type="submission" date="2019-04" db="EMBL/GenBank/DDBJ databases">
        <title>Microbes associate with the intestines of laboratory mice.</title>
        <authorList>
            <person name="Navarre W."/>
            <person name="Wong E."/>
            <person name="Huang K."/>
            <person name="Tropini C."/>
            <person name="Ng K."/>
            <person name="Yu B."/>
        </authorList>
    </citation>
    <scope>NUCLEOTIDE SEQUENCE [LARGE SCALE GENOMIC DNA]</scope>
    <source>
        <strain evidence="9 10">NM26_J9</strain>
    </source>
</reference>
<evidence type="ECO:0000256" key="5">
    <source>
        <dbReference type="ARBA" id="ARBA00023065"/>
    </source>
</evidence>
<feature type="transmembrane region" description="Helical" evidence="8">
    <location>
        <begin position="417"/>
        <end position="438"/>
    </location>
</feature>
<comment type="subcellular location">
    <subcellularLocation>
        <location evidence="1">Membrane</location>
        <topology evidence="1">Multi-pass membrane protein</topology>
    </subcellularLocation>
</comment>
<evidence type="ECO:0000313" key="10">
    <source>
        <dbReference type="Proteomes" id="UP000306855"/>
    </source>
</evidence>
<feature type="transmembrane region" description="Helical" evidence="8">
    <location>
        <begin position="287"/>
        <end position="306"/>
    </location>
</feature>
<dbReference type="SUPFAM" id="SSF81340">
    <property type="entry name" value="Clc chloride channel"/>
    <property type="match status" value="1"/>
</dbReference>
<evidence type="ECO:0000256" key="6">
    <source>
        <dbReference type="ARBA" id="ARBA00023136"/>
    </source>
</evidence>
<feature type="transmembrane region" description="Helical" evidence="8">
    <location>
        <begin position="76"/>
        <end position="94"/>
    </location>
</feature>
<feature type="transmembrane region" description="Helical" evidence="8">
    <location>
        <begin position="174"/>
        <end position="197"/>
    </location>
</feature>
<comment type="caution">
    <text evidence="9">The sequence shown here is derived from an EMBL/GenBank/DDBJ whole genome shotgun (WGS) entry which is preliminary data.</text>
</comment>
<feature type="transmembrane region" description="Helical" evidence="8">
    <location>
        <begin position="33"/>
        <end position="55"/>
    </location>
</feature>
<dbReference type="InterPro" id="IPR001807">
    <property type="entry name" value="ClC"/>
</dbReference>
<feature type="transmembrane region" description="Helical" evidence="8">
    <location>
        <begin position="327"/>
        <end position="349"/>
    </location>
</feature>
<dbReference type="EMBL" id="SRYK01000047">
    <property type="protein sequence ID" value="TGY54277.1"/>
    <property type="molecule type" value="Genomic_DNA"/>
</dbReference>
<evidence type="ECO:0000313" key="9">
    <source>
        <dbReference type="EMBL" id="TGY54277.1"/>
    </source>
</evidence>
<evidence type="ECO:0000256" key="3">
    <source>
        <dbReference type="ARBA" id="ARBA00022692"/>
    </source>
</evidence>
<accession>A0A4S2EEY7</accession>
<keyword evidence="2" id="KW-0813">Transport</keyword>
<dbReference type="InterPro" id="IPR014743">
    <property type="entry name" value="Cl-channel_core"/>
</dbReference>
<evidence type="ECO:0000256" key="2">
    <source>
        <dbReference type="ARBA" id="ARBA00022448"/>
    </source>
</evidence>
<feature type="transmembrane region" description="Helical" evidence="8">
    <location>
        <begin position="355"/>
        <end position="373"/>
    </location>
</feature>
<name>A0A4S2EEY7_9LACO</name>
<keyword evidence="4 8" id="KW-1133">Transmembrane helix</keyword>
<feature type="transmembrane region" description="Helical" evidence="8">
    <location>
        <begin position="385"/>
        <end position="411"/>
    </location>
</feature>
<dbReference type="PANTHER" id="PTHR45711">
    <property type="entry name" value="CHLORIDE CHANNEL PROTEIN"/>
    <property type="match status" value="1"/>
</dbReference>
<dbReference type="PRINTS" id="PR00762">
    <property type="entry name" value="CLCHANNEL"/>
</dbReference>
<dbReference type="GO" id="GO:0005247">
    <property type="term" value="F:voltage-gated chloride channel activity"/>
    <property type="evidence" value="ECO:0007669"/>
    <property type="project" value="TreeGrafter"/>
</dbReference>
<gene>
    <name evidence="9" type="ORF">E5340_08380</name>
</gene>
<dbReference type="GO" id="GO:0005886">
    <property type="term" value="C:plasma membrane"/>
    <property type="evidence" value="ECO:0007669"/>
    <property type="project" value="TreeGrafter"/>
</dbReference>
<keyword evidence="5" id="KW-0406">Ion transport</keyword>
<sequence length="454" mass="49987">MIDEVFYLKGCDDLVARAKDVLERPFSINYVNLIVQGAIVGLITGGIVSCFRWLIDHSLKLLFWWYPYLEKHLSYVLVYALFLVAISWLLSKILKYDLTNLVGSGVPQIEAISLGQNSYAPWQILWRKFVGGLLAICPGLFLGREGPCIQMGACVGQGLANDVFKTSKKDQQTLLLAGVAAGLAAAFSAPLAGVLFMVEEITMTFKPRIWLTALAAALSADLMTLVLLGQKPSLAMYITPFVSAPNYVFLLILGIVIGVLAYGYQYVLLEQRYLYSKLKWLPQRYHSLIPLLLTIPLGLWNAKILGGSHDFINYVTDMSLMTTEPRAILKLLLLFFIVRFIFSMISYGASVPGGIFMPILTLGAVIGCFSGLLGVNAGWIEHSQVLGLILVSMAAYFGAIEKAPFTAIVLLTEMAGSLASVFPLVFVTFIAYTVDTLLGGRPIYTALREEMKFK</sequence>
<evidence type="ECO:0000256" key="7">
    <source>
        <dbReference type="ARBA" id="ARBA00023214"/>
    </source>
</evidence>
<keyword evidence="7" id="KW-0868">Chloride</keyword>
<dbReference type="CDD" id="cd01031">
    <property type="entry name" value="EriC"/>
    <property type="match status" value="1"/>
</dbReference>
<evidence type="ECO:0000256" key="1">
    <source>
        <dbReference type="ARBA" id="ARBA00004141"/>
    </source>
</evidence>
<dbReference type="Proteomes" id="UP000306855">
    <property type="component" value="Unassembled WGS sequence"/>
</dbReference>
<keyword evidence="6 8" id="KW-0472">Membrane</keyword>
<dbReference type="AlphaFoldDB" id="A0A4S2EEY7"/>
<evidence type="ECO:0000256" key="4">
    <source>
        <dbReference type="ARBA" id="ARBA00022989"/>
    </source>
</evidence>
<dbReference type="Pfam" id="PF00654">
    <property type="entry name" value="Voltage_CLC"/>
    <property type="match status" value="1"/>
</dbReference>
<proteinExistence type="predicted"/>
<evidence type="ECO:0000256" key="8">
    <source>
        <dbReference type="SAM" id="Phobius"/>
    </source>
</evidence>